<proteinExistence type="predicted"/>
<protein>
    <submittedName>
        <fullName evidence="1">Uncharacterized protein</fullName>
    </submittedName>
</protein>
<reference evidence="1 2" key="1">
    <citation type="submission" date="2017-04" db="EMBL/GenBank/DDBJ databases">
        <authorList>
            <person name="Afonso C.L."/>
            <person name="Miller P.J."/>
            <person name="Scott M.A."/>
            <person name="Spackman E."/>
            <person name="Goraichik I."/>
            <person name="Dimitrov K.M."/>
            <person name="Suarez D.L."/>
            <person name="Swayne D.E."/>
        </authorList>
    </citation>
    <scope>NUCLEOTIDE SEQUENCE [LARGE SCALE GENOMIC DNA]</scope>
    <source>
        <strain evidence="1">LMG 28154</strain>
    </source>
</reference>
<dbReference type="AlphaFoldDB" id="A0A238HB26"/>
<sequence length="38" mass="4131">MSPQGRIKGLLTPIAGGARAFSRHATVREARQLGSWPR</sequence>
<dbReference type="EMBL" id="FXAN01000106">
    <property type="protein sequence ID" value="SMG02559.1"/>
    <property type="molecule type" value="Genomic_DNA"/>
</dbReference>
<evidence type="ECO:0000313" key="2">
    <source>
        <dbReference type="Proteomes" id="UP000198460"/>
    </source>
</evidence>
<name>A0A238HB26_9BURK</name>
<dbReference type="Proteomes" id="UP000198460">
    <property type="component" value="Unassembled WGS sequence"/>
</dbReference>
<gene>
    <name evidence="1" type="ORF">BSIN_1001</name>
</gene>
<organism evidence="1 2">
    <name type="scientific">Burkholderia singularis</name>
    <dbReference type="NCBI Taxonomy" id="1503053"/>
    <lineage>
        <taxon>Bacteria</taxon>
        <taxon>Pseudomonadati</taxon>
        <taxon>Pseudomonadota</taxon>
        <taxon>Betaproteobacteria</taxon>
        <taxon>Burkholderiales</taxon>
        <taxon>Burkholderiaceae</taxon>
        <taxon>Burkholderia</taxon>
        <taxon>pseudomallei group</taxon>
    </lineage>
</organism>
<accession>A0A238HB26</accession>
<evidence type="ECO:0000313" key="1">
    <source>
        <dbReference type="EMBL" id="SMG02559.1"/>
    </source>
</evidence>